<accession>A0AAW1SYJ4</accession>
<dbReference type="AlphaFoldDB" id="A0AAW1SYJ4"/>
<keyword evidence="10 11" id="KW-0472">Membrane</keyword>
<comment type="subcellular location">
    <subcellularLocation>
        <location evidence="2">Membrane</location>
        <topology evidence="2">Multi-pass membrane protein</topology>
    </subcellularLocation>
</comment>
<gene>
    <name evidence="13" type="ORF">WJX84_007059</name>
</gene>
<evidence type="ECO:0000256" key="10">
    <source>
        <dbReference type="ARBA" id="ARBA00023136"/>
    </source>
</evidence>
<keyword evidence="8 11" id="KW-1133">Transmembrane helix</keyword>
<comment type="caution">
    <text evidence="13">The sequence shown here is derived from an EMBL/GenBank/DDBJ whole genome shotgun (WGS) entry which is preliminary data.</text>
</comment>
<evidence type="ECO:0000256" key="8">
    <source>
        <dbReference type="ARBA" id="ARBA00022989"/>
    </source>
</evidence>
<dbReference type="Pfam" id="PF03188">
    <property type="entry name" value="Cytochrom_B561"/>
    <property type="match status" value="1"/>
</dbReference>
<keyword evidence="9" id="KW-0408">Iron</keyword>
<dbReference type="CDD" id="cd08761">
    <property type="entry name" value="Cyt_b561_CYB561D2_like"/>
    <property type="match status" value="1"/>
</dbReference>
<dbReference type="InterPro" id="IPR006593">
    <property type="entry name" value="Cyt_b561/ferric_Rdtase_TM"/>
</dbReference>
<dbReference type="PANTHER" id="PTHR15422:SF45">
    <property type="entry name" value="CYTOCHROME B561 DOMAIN-CONTAINING PROTEIN"/>
    <property type="match status" value="1"/>
</dbReference>
<dbReference type="EMBL" id="JALJOV010000699">
    <property type="protein sequence ID" value="KAK9861801.1"/>
    <property type="molecule type" value="Genomic_DNA"/>
</dbReference>
<evidence type="ECO:0000256" key="1">
    <source>
        <dbReference type="ARBA" id="ARBA00001970"/>
    </source>
</evidence>
<name>A0AAW1SYJ4_9CHLO</name>
<evidence type="ECO:0000313" key="13">
    <source>
        <dbReference type="EMBL" id="KAK9861801.1"/>
    </source>
</evidence>
<keyword evidence="14" id="KW-1185">Reference proteome</keyword>
<organism evidence="13 14">
    <name type="scientific">Apatococcus fuscideae</name>
    <dbReference type="NCBI Taxonomy" id="2026836"/>
    <lineage>
        <taxon>Eukaryota</taxon>
        <taxon>Viridiplantae</taxon>
        <taxon>Chlorophyta</taxon>
        <taxon>core chlorophytes</taxon>
        <taxon>Trebouxiophyceae</taxon>
        <taxon>Chlorellales</taxon>
        <taxon>Chlorellaceae</taxon>
        <taxon>Apatococcus</taxon>
    </lineage>
</organism>
<feature type="domain" description="Cytochrome b561" evidence="12">
    <location>
        <begin position="1"/>
        <end position="208"/>
    </location>
</feature>
<evidence type="ECO:0000259" key="12">
    <source>
        <dbReference type="PROSITE" id="PS50939"/>
    </source>
</evidence>
<reference evidence="13 14" key="1">
    <citation type="journal article" date="2024" name="Nat. Commun.">
        <title>Phylogenomics reveals the evolutionary origins of lichenization in chlorophyte algae.</title>
        <authorList>
            <person name="Puginier C."/>
            <person name="Libourel C."/>
            <person name="Otte J."/>
            <person name="Skaloud P."/>
            <person name="Haon M."/>
            <person name="Grisel S."/>
            <person name="Petersen M."/>
            <person name="Berrin J.G."/>
            <person name="Delaux P.M."/>
            <person name="Dal Grande F."/>
            <person name="Keller J."/>
        </authorList>
    </citation>
    <scope>NUCLEOTIDE SEQUENCE [LARGE SCALE GENOMIC DNA]</scope>
    <source>
        <strain evidence="13 14">SAG 2523</strain>
    </source>
</reference>
<evidence type="ECO:0000256" key="2">
    <source>
        <dbReference type="ARBA" id="ARBA00004141"/>
    </source>
</evidence>
<protein>
    <recommendedName>
        <fullName evidence="12">Cytochrome b561 domain-containing protein</fullName>
    </recommendedName>
</protein>
<dbReference type="PANTHER" id="PTHR15422">
    <property type="entry name" value="OS05G0565100 PROTEIN"/>
    <property type="match status" value="1"/>
</dbReference>
<dbReference type="GO" id="GO:0140575">
    <property type="term" value="F:transmembrane monodehydroascorbate reductase activity"/>
    <property type="evidence" value="ECO:0007669"/>
    <property type="project" value="InterPro"/>
</dbReference>
<dbReference type="GO" id="GO:0016020">
    <property type="term" value="C:membrane"/>
    <property type="evidence" value="ECO:0007669"/>
    <property type="project" value="UniProtKB-SubCell"/>
</dbReference>
<feature type="transmembrane region" description="Helical" evidence="11">
    <location>
        <begin position="183"/>
        <end position="202"/>
    </location>
</feature>
<evidence type="ECO:0000256" key="3">
    <source>
        <dbReference type="ARBA" id="ARBA00022448"/>
    </source>
</evidence>
<comment type="cofactor">
    <cofactor evidence="1">
        <name>heme b</name>
        <dbReference type="ChEBI" id="CHEBI:60344"/>
    </cofactor>
</comment>
<keyword evidence="5 11" id="KW-0812">Transmembrane</keyword>
<evidence type="ECO:0000256" key="9">
    <source>
        <dbReference type="ARBA" id="ARBA00023004"/>
    </source>
</evidence>
<keyword evidence="6" id="KW-0479">Metal-binding</keyword>
<evidence type="ECO:0000256" key="6">
    <source>
        <dbReference type="ARBA" id="ARBA00022723"/>
    </source>
</evidence>
<evidence type="ECO:0000256" key="5">
    <source>
        <dbReference type="ARBA" id="ARBA00022692"/>
    </source>
</evidence>
<sequence>MLVPSRKAVLECLAHGLAVALPTCVAVVLFNGTLFSWHPTLMSLGYLSFMVEGVLTAIKFRPREGSSRVRAIFAHIFWQILAIICVAGGFLAIYENKVNLGKPHFRSYHAKVGLASLLGTAVAPLAGAVAFRRLGLLTKLPPSLHPRIKQLHRSAGMVNLGMATVAVQLALTHPAVRKPLWTPIWQMSVALLGVCIFLRGLYEPVSKPVAQVLTFSESELGQLDKQL</sequence>
<evidence type="ECO:0000256" key="11">
    <source>
        <dbReference type="SAM" id="Phobius"/>
    </source>
</evidence>
<evidence type="ECO:0000313" key="14">
    <source>
        <dbReference type="Proteomes" id="UP001485043"/>
    </source>
</evidence>
<dbReference type="PROSITE" id="PS50939">
    <property type="entry name" value="CYTOCHROME_B561"/>
    <property type="match status" value="1"/>
</dbReference>
<dbReference type="SMART" id="SM00665">
    <property type="entry name" value="B561"/>
    <property type="match status" value="1"/>
</dbReference>
<dbReference type="Proteomes" id="UP001485043">
    <property type="component" value="Unassembled WGS sequence"/>
</dbReference>
<evidence type="ECO:0000256" key="7">
    <source>
        <dbReference type="ARBA" id="ARBA00022982"/>
    </source>
</evidence>
<feature type="transmembrane region" description="Helical" evidence="11">
    <location>
        <begin position="41"/>
        <end position="60"/>
    </location>
</feature>
<feature type="transmembrane region" description="Helical" evidence="11">
    <location>
        <begin position="114"/>
        <end position="131"/>
    </location>
</feature>
<keyword evidence="4" id="KW-0349">Heme</keyword>
<dbReference type="InterPro" id="IPR045150">
    <property type="entry name" value="CYB561D1/2"/>
</dbReference>
<dbReference type="Gene3D" id="1.20.120.1770">
    <property type="match status" value="1"/>
</dbReference>
<evidence type="ECO:0000256" key="4">
    <source>
        <dbReference type="ARBA" id="ARBA00022617"/>
    </source>
</evidence>
<proteinExistence type="predicted"/>
<feature type="transmembrane region" description="Helical" evidence="11">
    <location>
        <begin position="72"/>
        <end position="94"/>
    </location>
</feature>
<keyword evidence="7" id="KW-0249">Electron transport</keyword>
<feature type="transmembrane region" description="Helical" evidence="11">
    <location>
        <begin position="12"/>
        <end position="35"/>
    </location>
</feature>
<feature type="transmembrane region" description="Helical" evidence="11">
    <location>
        <begin position="151"/>
        <end position="171"/>
    </location>
</feature>
<dbReference type="GO" id="GO:0046872">
    <property type="term" value="F:metal ion binding"/>
    <property type="evidence" value="ECO:0007669"/>
    <property type="project" value="UniProtKB-KW"/>
</dbReference>
<keyword evidence="3" id="KW-0813">Transport</keyword>